<dbReference type="GO" id="GO:0004619">
    <property type="term" value="F:phosphoglycerate mutase activity"/>
    <property type="evidence" value="ECO:0007669"/>
    <property type="project" value="UniProtKB-UniRule"/>
</dbReference>
<comment type="similarity">
    <text evidence="4 9">Belongs to the BPG-independent phosphoglycerate mutase family.</text>
</comment>
<feature type="domain" description="BPG-independent PGAM N-terminal" evidence="15">
    <location>
        <begin position="80"/>
        <end position="282"/>
    </location>
</feature>
<evidence type="ECO:0000256" key="9">
    <source>
        <dbReference type="HAMAP-Rule" id="MF_01038"/>
    </source>
</evidence>
<dbReference type="InterPro" id="IPR006124">
    <property type="entry name" value="Metalloenzyme"/>
</dbReference>
<reference evidence="19" key="2">
    <citation type="submission" date="2014-12" db="EMBL/GenBank/DDBJ databases">
        <authorList>
            <person name="Smet A."/>
        </authorList>
    </citation>
    <scope>NUCLEOTIDE SEQUENCE [LARGE SCALE GENOMIC DNA]</scope>
</reference>
<feature type="binding site" evidence="9 12">
    <location>
        <position position="182"/>
    </location>
    <ligand>
        <name>substrate</name>
    </ligand>
</feature>
<dbReference type="InterPro" id="IPR011258">
    <property type="entry name" value="BPG-indep_PGM_N"/>
</dbReference>
<proteinExistence type="inferred from homology"/>
<dbReference type="InterPro" id="IPR005995">
    <property type="entry name" value="Pgm_bpd_ind"/>
</dbReference>
<evidence type="ECO:0000259" key="14">
    <source>
        <dbReference type="Pfam" id="PF01676"/>
    </source>
</evidence>
<evidence type="ECO:0000256" key="6">
    <source>
        <dbReference type="ARBA" id="ARBA00023152"/>
    </source>
</evidence>
<dbReference type="SUPFAM" id="SSF53649">
    <property type="entry name" value="Alkaline phosphatase-like"/>
    <property type="match status" value="1"/>
</dbReference>
<dbReference type="CDD" id="cd16010">
    <property type="entry name" value="iPGM"/>
    <property type="match status" value="1"/>
</dbReference>
<evidence type="ECO:0000313" key="17">
    <source>
        <dbReference type="EMBL" id="CRF42982.1"/>
    </source>
</evidence>
<dbReference type="UniPathway" id="UPA00109">
    <property type="reaction ID" value="UER00186"/>
</dbReference>
<feature type="binding site" evidence="9 13">
    <location>
        <position position="426"/>
    </location>
    <ligand>
        <name>Mn(2+)</name>
        <dbReference type="ChEBI" id="CHEBI:29035"/>
        <label>2</label>
    </ligand>
</feature>
<evidence type="ECO:0000256" key="1">
    <source>
        <dbReference type="ARBA" id="ARBA00000370"/>
    </source>
</evidence>
<dbReference type="GO" id="GO:0006007">
    <property type="term" value="P:glucose catabolic process"/>
    <property type="evidence" value="ECO:0007669"/>
    <property type="project" value="InterPro"/>
</dbReference>
<evidence type="ECO:0000256" key="3">
    <source>
        <dbReference type="ARBA" id="ARBA00004798"/>
    </source>
</evidence>
<evidence type="ECO:0000256" key="13">
    <source>
        <dbReference type="PIRSR" id="PIRSR001492-3"/>
    </source>
</evidence>
<dbReference type="InterPro" id="IPR036646">
    <property type="entry name" value="PGAM_B_sf"/>
</dbReference>
<keyword evidence="6 9" id="KW-0324">Glycolysis</keyword>
<dbReference type="InterPro" id="IPR017850">
    <property type="entry name" value="Alkaline_phosphatase_core_sf"/>
</dbReference>
<dbReference type="Proteomes" id="UP000045175">
    <property type="component" value="Unassembled WGS sequence"/>
</dbReference>
<dbReference type="GO" id="GO:0030145">
    <property type="term" value="F:manganese ion binding"/>
    <property type="evidence" value="ECO:0007669"/>
    <property type="project" value="UniProtKB-UniRule"/>
</dbReference>
<gene>
    <name evidence="9" type="primary">gpmI</name>
    <name evidence="16" type="ORF">HAL011_13130</name>
    <name evidence="17" type="ORF">HAL013_11990</name>
    <name evidence="18" type="ORF">HAL09_02600</name>
</gene>
<dbReference type="GO" id="GO:0005829">
    <property type="term" value="C:cytosol"/>
    <property type="evidence" value="ECO:0007669"/>
    <property type="project" value="TreeGrafter"/>
</dbReference>
<accession>A0A0K2X8Z8</accession>
<feature type="binding site" evidence="9 13">
    <location>
        <position position="385"/>
    </location>
    <ligand>
        <name>Mn(2+)</name>
        <dbReference type="ChEBI" id="CHEBI:29035"/>
        <label>1</label>
    </ligand>
</feature>
<dbReference type="EC" id="5.4.2.12" evidence="9 10"/>
<comment type="subunit">
    <text evidence="9">Monomer.</text>
</comment>
<dbReference type="PANTHER" id="PTHR31637:SF0">
    <property type="entry name" value="2,3-BISPHOSPHOGLYCERATE-INDEPENDENT PHOSPHOGLYCERATE MUTASE"/>
    <property type="match status" value="1"/>
</dbReference>
<evidence type="ECO:0000313" key="18">
    <source>
        <dbReference type="EMBL" id="CRF43711.1"/>
    </source>
</evidence>
<evidence type="ECO:0000256" key="4">
    <source>
        <dbReference type="ARBA" id="ARBA00008819"/>
    </source>
</evidence>
<dbReference type="EMBL" id="CDMH01000052">
    <property type="protein sequence ID" value="CRF42982.1"/>
    <property type="molecule type" value="Genomic_DNA"/>
</dbReference>
<dbReference type="Proteomes" id="UP000038622">
    <property type="component" value="Unassembled WGS sequence"/>
</dbReference>
<evidence type="ECO:0000313" key="20">
    <source>
        <dbReference type="Proteomes" id="UP000041394"/>
    </source>
</evidence>
<comment type="catalytic activity">
    <reaction evidence="1 9">
        <text>(2R)-2-phosphoglycerate = (2R)-3-phosphoglycerate</text>
        <dbReference type="Rhea" id="RHEA:15901"/>
        <dbReference type="ChEBI" id="CHEBI:58272"/>
        <dbReference type="ChEBI" id="CHEBI:58289"/>
        <dbReference type="EC" id="5.4.2.12"/>
    </reaction>
</comment>
<evidence type="ECO:0000256" key="12">
    <source>
        <dbReference type="PIRSR" id="PIRSR001492-2"/>
    </source>
</evidence>
<dbReference type="EMBL" id="CDML01000042">
    <property type="protein sequence ID" value="CRF41514.1"/>
    <property type="molecule type" value="Genomic_DNA"/>
</dbReference>
<evidence type="ECO:0000256" key="8">
    <source>
        <dbReference type="ARBA" id="ARBA00023235"/>
    </source>
</evidence>
<keyword evidence="19" id="KW-1185">Reference proteome</keyword>
<feature type="active site" description="Phosphoserine intermediate" evidence="9 11">
    <location>
        <position position="60"/>
    </location>
</feature>
<feature type="binding site" evidence="9 13">
    <location>
        <position position="60"/>
    </location>
    <ligand>
        <name>Mn(2+)</name>
        <dbReference type="ChEBI" id="CHEBI:29035"/>
        <label>2</label>
    </ligand>
</feature>
<evidence type="ECO:0000256" key="11">
    <source>
        <dbReference type="PIRSR" id="PIRSR001492-1"/>
    </source>
</evidence>
<dbReference type="Pfam" id="PF06415">
    <property type="entry name" value="iPGM_N"/>
    <property type="match status" value="1"/>
</dbReference>
<evidence type="ECO:0000256" key="5">
    <source>
        <dbReference type="ARBA" id="ARBA00022723"/>
    </source>
</evidence>
<dbReference type="GO" id="GO:0006096">
    <property type="term" value="P:glycolytic process"/>
    <property type="evidence" value="ECO:0007669"/>
    <property type="project" value="UniProtKB-UniRule"/>
</dbReference>
<dbReference type="FunFam" id="3.40.1450.10:FF:000002">
    <property type="entry name" value="2,3-bisphosphoglycerate-independent phosphoglycerate mutase"/>
    <property type="match status" value="1"/>
</dbReference>
<organism evidence="17 21">
    <name type="scientific">Helicobacter ailurogastricus</name>
    <dbReference type="NCBI Taxonomy" id="1578720"/>
    <lineage>
        <taxon>Bacteria</taxon>
        <taxon>Pseudomonadati</taxon>
        <taxon>Campylobacterota</taxon>
        <taxon>Epsilonproteobacteria</taxon>
        <taxon>Campylobacterales</taxon>
        <taxon>Helicobacteraceae</taxon>
        <taxon>Helicobacter</taxon>
    </lineage>
</organism>
<dbReference type="Pfam" id="PF01676">
    <property type="entry name" value="Metalloenzyme"/>
    <property type="match status" value="1"/>
</dbReference>
<dbReference type="OrthoDB" id="9800863at2"/>
<evidence type="ECO:0000313" key="19">
    <source>
        <dbReference type="Proteomes" id="UP000038622"/>
    </source>
</evidence>
<feature type="binding site" evidence="9 13">
    <location>
        <position position="427"/>
    </location>
    <ligand>
        <name>Mn(2+)</name>
        <dbReference type="ChEBI" id="CHEBI:29035"/>
        <label>2</label>
    </ligand>
</feature>
<dbReference type="STRING" id="1578720.HAL011_13130"/>
<comment type="pathway">
    <text evidence="3 9">Carbohydrate degradation; glycolysis; pyruvate from D-glyceraldehyde 3-phosphate: step 3/5.</text>
</comment>
<sequence length="489" mass="53826">MQKTLLIITDGIGHNPNPEGNAFLAAKKPTYDWLFGHVPHSLLKTHGLSVGLPEEQMGNSEVGHMCIGAGRTLYQDLVRISKAFAKSALEDNPALKSVTDHAKVVHVIGLMSDGGVHAHIQHFTSMALLLERLGKKVWLHLITDGRDVLPQSALEYLEIINSICSENIHIASLAGRFFAMDRDKRYERLLKAYNCMVHAENKTDFTSERYIKEMYYQGVSDEFIEPVSFAHYPGMFDGEGVVCINFRSDRMRQLAQALGGCGDLEGFKPPPELYIATMTSYSPDFAYPVLFEKPNITHTLAQVVSEAGLSQAHIAETEKYAHVSFFINGGVEEPFKNEERVLIESPKVKTYDLCPEMSAFGVADAVCAHMQAGKDLIIVNFANGDMVGHTGNFKAAILAVEAVDKALGQIVQLAKELDYALVLTSDHGNCEHMQEGGQTLTNHTTYEVYCFIMGDGVKRLKNGGLNNVAASVLKLMGLEIPSTMDAPLF</sequence>
<dbReference type="RefSeq" id="WP_053941579.1">
    <property type="nucleotide sequence ID" value="NZ_BSWO01000027.1"/>
</dbReference>
<comment type="cofactor">
    <cofactor evidence="9">
        <name>Mn(2+)</name>
        <dbReference type="ChEBI" id="CHEBI:29035"/>
    </cofactor>
    <text evidence="9">Binds 2 manganese ions per subunit.</text>
</comment>
<keyword evidence="8 9" id="KW-0413">Isomerase</keyword>
<evidence type="ECO:0000256" key="10">
    <source>
        <dbReference type="NCBIfam" id="TIGR01307"/>
    </source>
</evidence>
<feature type="binding site" evidence="9 12">
    <location>
        <position position="117"/>
    </location>
    <ligand>
        <name>substrate</name>
    </ligand>
</feature>
<dbReference type="Gene3D" id="3.40.720.10">
    <property type="entry name" value="Alkaline Phosphatase, subunit A"/>
    <property type="match status" value="1"/>
</dbReference>
<feature type="binding site" evidence="9 13">
    <location>
        <position position="389"/>
    </location>
    <ligand>
        <name>Mn(2+)</name>
        <dbReference type="ChEBI" id="CHEBI:29035"/>
        <label>1</label>
    </ligand>
</feature>
<feature type="binding site" evidence="9 13">
    <location>
        <position position="443"/>
    </location>
    <ligand>
        <name>Mn(2+)</name>
        <dbReference type="ChEBI" id="CHEBI:29035"/>
        <label>1</label>
    </ligand>
</feature>
<reference evidence="17" key="1">
    <citation type="submission" date="2014-12" db="EMBL/GenBank/DDBJ databases">
        <title>Whole genome sequences of four Staphylococcus schleiferi canine isolates.</title>
        <authorList>
            <person name="Misic A.M."/>
            <person name="Cain C."/>
            <person name="Morris D.O."/>
            <person name="Rankin S."/>
            <person name="Beiting D."/>
        </authorList>
    </citation>
    <scope>NUCLEOTIDE SEQUENCE</scope>
    <source>
        <strain evidence="16">ASB11</strain>
        <strain evidence="17">ASB13</strain>
        <strain evidence="18">ASB9</strain>
    </source>
</reference>
<protein>
    <recommendedName>
        <fullName evidence="9 10">2,3-bisphosphoglycerate-independent phosphoglycerate mutase</fullName>
        <shortName evidence="9">BPG-independent PGAM</shortName>
        <shortName evidence="9">Phosphoglyceromutase</shortName>
        <shortName evidence="9">iPGM</shortName>
        <ecNumber evidence="9 10">5.4.2.12</ecNumber>
    </recommendedName>
</protein>
<dbReference type="HAMAP" id="MF_01038">
    <property type="entry name" value="GpmI"/>
    <property type="match status" value="1"/>
</dbReference>
<dbReference type="EMBL" id="CDMN01000009">
    <property type="protein sequence ID" value="CRF43711.1"/>
    <property type="molecule type" value="Genomic_DNA"/>
</dbReference>
<evidence type="ECO:0000256" key="7">
    <source>
        <dbReference type="ARBA" id="ARBA00023211"/>
    </source>
</evidence>
<name>A0A0K2X8Z8_9HELI</name>
<feature type="binding site" evidence="9 12">
    <location>
        <begin position="247"/>
        <end position="250"/>
    </location>
    <ligand>
        <name>substrate</name>
    </ligand>
</feature>
<feature type="binding site" evidence="9 12">
    <location>
        <position position="319"/>
    </location>
    <ligand>
        <name>substrate</name>
    </ligand>
</feature>
<dbReference type="AlphaFoldDB" id="A0A0K2X8Z8"/>
<feature type="binding site" evidence="9 12">
    <location>
        <position position="176"/>
    </location>
    <ligand>
        <name>substrate</name>
    </ligand>
</feature>
<dbReference type="SUPFAM" id="SSF64158">
    <property type="entry name" value="2,3-Bisphosphoglycerate-independent phosphoglycerate mutase, substrate-binding domain"/>
    <property type="match status" value="1"/>
</dbReference>
<evidence type="ECO:0000313" key="16">
    <source>
        <dbReference type="EMBL" id="CRF41514.1"/>
    </source>
</evidence>
<feature type="binding site" evidence="9 13">
    <location>
        <position position="10"/>
    </location>
    <ligand>
        <name>Mn(2+)</name>
        <dbReference type="ChEBI" id="CHEBI:29035"/>
        <label>2</label>
    </ligand>
</feature>
<evidence type="ECO:0000313" key="21">
    <source>
        <dbReference type="Proteomes" id="UP000045175"/>
    </source>
</evidence>
<evidence type="ECO:0000256" key="2">
    <source>
        <dbReference type="ARBA" id="ARBA00002315"/>
    </source>
</evidence>
<dbReference type="PANTHER" id="PTHR31637">
    <property type="entry name" value="2,3-BISPHOSPHOGLYCERATE-INDEPENDENT PHOSPHOGLYCERATE MUTASE"/>
    <property type="match status" value="1"/>
</dbReference>
<evidence type="ECO:0000259" key="15">
    <source>
        <dbReference type="Pfam" id="PF06415"/>
    </source>
</evidence>
<dbReference type="Proteomes" id="UP000041394">
    <property type="component" value="Unassembled WGS sequence"/>
</dbReference>
<feature type="binding site" evidence="9 12">
    <location>
        <begin position="146"/>
        <end position="147"/>
    </location>
    <ligand>
        <name>substrate</name>
    </ligand>
</feature>
<dbReference type="PIRSF" id="PIRSF001492">
    <property type="entry name" value="IPGAM"/>
    <property type="match status" value="1"/>
</dbReference>
<keyword evidence="5 9" id="KW-0479">Metal-binding</keyword>
<comment type="function">
    <text evidence="2 9">Catalyzes the interconversion of 2-phosphoglycerate and 3-phosphoglycerate.</text>
</comment>
<dbReference type="NCBIfam" id="TIGR01307">
    <property type="entry name" value="pgm_bpd_ind"/>
    <property type="match status" value="1"/>
</dbReference>
<feature type="domain" description="Metalloenzyme" evidence="14">
    <location>
        <begin position="3"/>
        <end position="479"/>
    </location>
</feature>
<dbReference type="Gene3D" id="3.40.1450.10">
    <property type="entry name" value="BPG-independent phosphoglycerate mutase, domain B"/>
    <property type="match status" value="1"/>
</dbReference>
<reference evidence="20 21" key="3">
    <citation type="submission" date="2014-12" db="EMBL/GenBank/DDBJ databases">
        <authorList>
            <person name="Jaenicke S."/>
        </authorList>
    </citation>
    <scope>NUCLEOTIDE SEQUENCE [LARGE SCALE GENOMIC DNA]</scope>
</reference>
<keyword evidence="7 9" id="KW-0464">Manganese</keyword>